<dbReference type="InterPro" id="IPR009056">
    <property type="entry name" value="Cyt_c-like_dom"/>
</dbReference>
<dbReference type="InterPro" id="IPR004852">
    <property type="entry name" value="Di-haem_cyt_c_peroxidsae"/>
</dbReference>
<dbReference type="Gene3D" id="1.10.760.10">
    <property type="entry name" value="Cytochrome c-like domain"/>
    <property type="match status" value="2"/>
</dbReference>
<evidence type="ECO:0000256" key="4">
    <source>
        <dbReference type="ARBA" id="ARBA00022617"/>
    </source>
</evidence>
<dbReference type="InterPro" id="IPR051395">
    <property type="entry name" value="Cytochrome_c_Peroxidase/MauG"/>
</dbReference>
<dbReference type="RefSeq" id="WP_107302505.1">
    <property type="nucleotide sequence ID" value="NZ_AP024852.1"/>
</dbReference>
<dbReference type="EMBL" id="PYLZ01000002">
    <property type="protein sequence ID" value="PSW25996.1"/>
    <property type="molecule type" value="Genomic_DNA"/>
</dbReference>
<dbReference type="PROSITE" id="PS51007">
    <property type="entry name" value="CYTC"/>
    <property type="match status" value="2"/>
</dbReference>
<dbReference type="OrthoDB" id="9805202at2"/>
<keyword evidence="5 13" id="KW-0479">Metal-binding</keyword>
<evidence type="ECO:0000256" key="11">
    <source>
        <dbReference type="ARBA" id="ARBA00058991"/>
    </source>
</evidence>
<dbReference type="GO" id="GO:0042597">
    <property type="term" value="C:periplasmic space"/>
    <property type="evidence" value="ECO:0007669"/>
    <property type="project" value="UniProtKB-SubCell"/>
</dbReference>
<dbReference type="Pfam" id="PF07603">
    <property type="entry name" value="Lcl_C"/>
    <property type="match status" value="1"/>
</dbReference>
<dbReference type="FunFam" id="1.10.760.10:FF:000019">
    <property type="entry name" value="Di-heme cytochrome C peroxidase"/>
    <property type="match status" value="1"/>
</dbReference>
<reference evidence="17 18" key="1">
    <citation type="submission" date="2018-01" db="EMBL/GenBank/DDBJ databases">
        <title>Whole genome sequencing of Histamine producing bacteria.</title>
        <authorList>
            <person name="Butler K."/>
        </authorList>
    </citation>
    <scope>NUCLEOTIDE SEQUENCE [LARGE SCALE GENOMIC DNA]</scope>
    <source>
        <strain evidence="17 18">DSM 24669</strain>
    </source>
</reference>
<evidence type="ECO:0000256" key="8">
    <source>
        <dbReference type="ARBA" id="ARBA00022982"/>
    </source>
</evidence>
<evidence type="ECO:0000313" key="17">
    <source>
        <dbReference type="EMBL" id="PSW25996.1"/>
    </source>
</evidence>
<feature type="region of interest" description="Disordered" evidence="14">
    <location>
        <begin position="28"/>
        <end position="62"/>
    </location>
</feature>
<comment type="subcellular location">
    <subcellularLocation>
        <location evidence="1">Periplasm</location>
    </subcellularLocation>
</comment>
<keyword evidence="8" id="KW-0249">Electron transport</keyword>
<feature type="signal peptide" evidence="15">
    <location>
        <begin position="1"/>
        <end position="20"/>
    </location>
</feature>
<keyword evidence="10 13" id="KW-0408">Iron</keyword>
<evidence type="ECO:0000256" key="7">
    <source>
        <dbReference type="ARBA" id="ARBA00022764"/>
    </source>
</evidence>
<evidence type="ECO:0000256" key="12">
    <source>
        <dbReference type="ARBA" id="ARBA00073576"/>
    </source>
</evidence>
<dbReference type="GO" id="GO:0046872">
    <property type="term" value="F:metal ion binding"/>
    <property type="evidence" value="ECO:0007669"/>
    <property type="project" value="UniProtKB-KW"/>
</dbReference>
<comment type="function">
    <text evidence="11">Involved in methylamine metabolism. Essential for the maturation of the beta subunit of MADH, presumably via a step in the biosynthesis of tryptophan tryptophylquinone (TTQ), the cofactor of MADH.</text>
</comment>
<evidence type="ECO:0000256" key="6">
    <source>
        <dbReference type="ARBA" id="ARBA00022729"/>
    </source>
</evidence>
<evidence type="ECO:0000256" key="2">
    <source>
        <dbReference type="ARBA" id="ARBA00004856"/>
    </source>
</evidence>
<feature type="domain" description="Cytochrome c" evidence="16">
    <location>
        <begin position="576"/>
        <end position="677"/>
    </location>
</feature>
<feature type="domain" description="Cytochrome c" evidence="16">
    <location>
        <begin position="732"/>
        <end position="868"/>
    </location>
</feature>
<keyword evidence="4 13" id="KW-0349">Heme</keyword>
<dbReference type="Proteomes" id="UP000240481">
    <property type="component" value="Unassembled WGS sequence"/>
</dbReference>
<name>A0A2T3PAL5_9GAMM</name>
<evidence type="ECO:0000256" key="15">
    <source>
        <dbReference type="SAM" id="SignalP"/>
    </source>
</evidence>
<dbReference type="Pfam" id="PF03150">
    <property type="entry name" value="CCP_MauG"/>
    <property type="match status" value="1"/>
</dbReference>
<dbReference type="InterPro" id="IPR011460">
    <property type="entry name" value="Lcl_C"/>
</dbReference>
<dbReference type="AlphaFoldDB" id="A0A2T3PAL5"/>
<gene>
    <name evidence="17" type="ORF">C9I94_05435</name>
</gene>
<sequence>MSRSTFLISAVSLAALLLLAGCNGSDNSTGNTALPTGSKPDTSKPDTSVPDPTQPDKGKKYAKQQVTQGDTFSYQYTLKPGQTLRVIQPATLGNVSAANGLVIYQAPLALTGTDQFKLEVIDGLSALSLDWMIRVNKPTPRFSVVAVNDQVAAKAWQCVSDAETHQGVTWLTAIHPNTETFSWQNWEATLPGFAADCSLSGALSGKACTTNNLIDYANQQQWCGKTDWRLPYAYEMQNLTSEQDFALDRNQAAIDPFFFPHVGFETYWLKNDASAQQADNIAYRYSFGANRKKSLSQNKRKPASVILVSGSYRDPSLPNQQIKPQAEETSFIRLDNAGQPLARNRQQDDYQDSPWRCLDDMRGLVRDNLYLRDKRFSYVYWLIPNSSDATSTLRNYVSDSSVSNCAQTECSIEAALQVINRSKQCGRSDWRLPTADELALLMHQQVSGGEYKLLYSKSLNSPVAGDYWVATSTETGHGTLKLPMTATLQPTPLTAQNKATQTAKLLLIASEFEPRATEDPRSVRNHTKPDITRLRQAYATHPYHWPAPFVDDIGSYQELGTMPHPVFPNHNPYDEKKVALGKKLFFDPFLSQAQDVACASCHEPKKGWGDGREVSIGHDRQRGKRNAPTIVNSAFLPQLFWDGRAATLEQQALMPIQDPLEMAESLPNLVKRLNAHPNYPTLFDEVFGQGAITQEQLGMALATFQRTIISKQSQFDRFVKEAELGKTDALSDQALWGLDIYRRNGRCANCHMGSEFTNHKFENVGLTYYKAFYEDLGKYNVSGNSHDVGLFKTPSLRDVMNHGPWFHNGLVDTIDGVISMYSEGMASNAPFGWSKYDPNYPKLSEKIRPLNLTYQEAEALKAFLVAITAESPLDSATKTELGQ</sequence>
<evidence type="ECO:0000256" key="1">
    <source>
        <dbReference type="ARBA" id="ARBA00004418"/>
    </source>
</evidence>
<evidence type="ECO:0000259" key="16">
    <source>
        <dbReference type="PROSITE" id="PS51007"/>
    </source>
</evidence>
<dbReference type="GO" id="GO:0009055">
    <property type="term" value="F:electron transfer activity"/>
    <property type="evidence" value="ECO:0007669"/>
    <property type="project" value="InterPro"/>
</dbReference>
<feature type="chain" id="PRO_5015412324" description="Methylamine utilization protein MauG" evidence="15">
    <location>
        <begin position="21"/>
        <end position="883"/>
    </location>
</feature>
<dbReference type="PROSITE" id="PS51257">
    <property type="entry name" value="PROKAR_LIPOPROTEIN"/>
    <property type="match status" value="1"/>
</dbReference>
<evidence type="ECO:0000256" key="3">
    <source>
        <dbReference type="ARBA" id="ARBA00022448"/>
    </source>
</evidence>
<keyword evidence="9" id="KW-0560">Oxidoreductase</keyword>
<evidence type="ECO:0000256" key="10">
    <source>
        <dbReference type="ARBA" id="ARBA00023004"/>
    </source>
</evidence>
<keyword evidence="6 15" id="KW-0732">Signal</keyword>
<comment type="pathway">
    <text evidence="2">One-carbon metabolism; methylamine degradation.</text>
</comment>
<evidence type="ECO:0000256" key="14">
    <source>
        <dbReference type="SAM" id="MobiDB-lite"/>
    </source>
</evidence>
<dbReference type="PANTHER" id="PTHR30600:SF10">
    <property type="entry name" value="BLL6722 PROTEIN"/>
    <property type="match status" value="1"/>
</dbReference>
<keyword evidence="7" id="KW-0574">Periplasm</keyword>
<comment type="caution">
    <text evidence="17">The sequence shown here is derived from an EMBL/GenBank/DDBJ whole genome shotgun (WGS) entry which is preliminary data.</text>
</comment>
<evidence type="ECO:0000256" key="5">
    <source>
        <dbReference type="ARBA" id="ARBA00022723"/>
    </source>
</evidence>
<protein>
    <recommendedName>
        <fullName evidence="12">Methylamine utilization protein MauG</fullName>
    </recommendedName>
</protein>
<dbReference type="SUPFAM" id="SSF46626">
    <property type="entry name" value="Cytochrome c"/>
    <property type="match status" value="2"/>
</dbReference>
<evidence type="ECO:0000256" key="9">
    <source>
        <dbReference type="ARBA" id="ARBA00023002"/>
    </source>
</evidence>
<organism evidence="17 18">
    <name type="scientific">Photobacterium swingsii</name>
    <dbReference type="NCBI Taxonomy" id="680026"/>
    <lineage>
        <taxon>Bacteria</taxon>
        <taxon>Pseudomonadati</taxon>
        <taxon>Pseudomonadota</taxon>
        <taxon>Gammaproteobacteria</taxon>
        <taxon>Vibrionales</taxon>
        <taxon>Vibrionaceae</taxon>
        <taxon>Photobacterium</taxon>
    </lineage>
</organism>
<keyword evidence="17" id="KW-0575">Peroxidase</keyword>
<dbReference type="GO" id="GO:0004130">
    <property type="term" value="F:cytochrome-c peroxidase activity"/>
    <property type="evidence" value="ECO:0007669"/>
    <property type="project" value="TreeGrafter"/>
</dbReference>
<keyword evidence="3" id="KW-0813">Transport</keyword>
<keyword evidence="18" id="KW-1185">Reference proteome</keyword>
<evidence type="ECO:0000256" key="13">
    <source>
        <dbReference type="PROSITE-ProRule" id="PRU00433"/>
    </source>
</evidence>
<accession>A0A2T3PAL5</accession>
<dbReference type="GO" id="GO:0020037">
    <property type="term" value="F:heme binding"/>
    <property type="evidence" value="ECO:0007669"/>
    <property type="project" value="InterPro"/>
</dbReference>
<dbReference type="PANTHER" id="PTHR30600">
    <property type="entry name" value="CYTOCHROME C PEROXIDASE-RELATED"/>
    <property type="match status" value="1"/>
</dbReference>
<dbReference type="InterPro" id="IPR036909">
    <property type="entry name" value="Cyt_c-like_dom_sf"/>
</dbReference>
<evidence type="ECO:0000313" key="18">
    <source>
        <dbReference type="Proteomes" id="UP000240481"/>
    </source>
</evidence>
<proteinExistence type="predicted"/>